<name>A0A0A9G5B3_ARUDO</name>
<feature type="compositionally biased region" description="Basic and acidic residues" evidence="1">
    <location>
        <begin position="198"/>
        <end position="209"/>
    </location>
</feature>
<protein>
    <submittedName>
        <fullName evidence="2">Uncharacterized protein</fullName>
    </submittedName>
</protein>
<proteinExistence type="predicted"/>
<reference evidence="2" key="1">
    <citation type="submission" date="2014-09" db="EMBL/GenBank/DDBJ databases">
        <authorList>
            <person name="Magalhaes I.L.F."/>
            <person name="Oliveira U."/>
            <person name="Santos F.R."/>
            <person name="Vidigal T.H.D.A."/>
            <person name="Brescovit A.D."/>
            <person name="Santos A.J."/>
        </authorList>
    </citation>
    <scope>NUCLEOTIDE SEQUENCE</scope>
    <source>
        <tissue evidence="2">Shoot tissue taken approximately 20 cm above the soil surface</tissue>
    </source>
</reference>
<reference evidence="2" key="2">
    <citation type="journal article" date="2015" name="Data Brief">
        <title>Shoot transcriptome of the giant reed, Arundo donax.</title>
        <authorList>
            <person name="Barrero R.A."/>
            <person name="Guerrero F.D."/>
            <person name="Moolhuijzen P."/>
            <person name="Goolsby J.A."/>
            <person name="Tidwell J."/>
            <person name="Bellgard S.E."/>
            <person name="Bellgard M.I."/>
        </authorList>
    </citation>
    <scope>NUCLEOTIDE SEQUENCE</scope>
    <source>
        <tissue evidence="2">Shoot tissue taken approximately 20 cm above the soil surface</tissue>
    </source>
</reference>
<evidence type="ECO:0000256" key="1">
    <source>
        <dbReference type="SAM" id="MobiDB-lite"/>
    </source>
</evidence>
<feature type="region of interest" description="Disordered" evidence="1">
    <location>
        <begin position="74"/>
        <end position="96"/>
    </location>
</feature>
<evidence type="ECO:0000313" key="2">
    <source>
        <dbReference type="EMBL" id="JAE18629.1"/>
    </source>
</evidence>
<feature type="compositionally biased region" description="Basic and acidic residues" evidence="1">
    <location>
        <begin position="131"/>
        <end position="142"/>
    </location>
</feature>
<dbReference type="AlphaFoldDB" id="A0A0A9G5B3"/>
<feature type="compositionally biased region" description="Basic and acidic residues" evidence="1">
    <location>
        <begin position="280"/>
        <end position="329"/>
    </location>
</feature>
<feature type="compositionally biased region" description="Polar residues" evidence="1">
    <location>
        <begin position="83"/>
        <end position="96"/>
    </location>
</feature>
<organism evidence="2">
    <name type="scientific">Arundo donax</name>
    <name type="common">Giant reed</name>
    <name type="synonym">Donax arundinaceus</name>
    <dbReference type="NCBI Taxonomy" id="35708"/>
    <lineage>
        <taxon>Eukaryota</taxon>
        <taxon>Viridiplantae</taxon>
        <taxon>Streptophyta</taxon>
        <taxon>Embryophyta</taxon>
        <taxon>Tracheophyta</taxon>
        <taxon>Spermatophyta</taxon>
        <taxon>Magnoliopsida</taxon>
        <taxon>Liliopsida</taxon>
        <taxon>Poales</taxon>
        <taxon>Poaceae</taxon>
        <taxon>PACMAD clade</taxon>
        <taxon>Arundinoideae</taxon>
        <taxon>Arundineae</taxon>
        <taxon>Arundo</taxon>
    </lineage>
</organism>
<sequence>MEEAPDEGKAAAQVECRGTSLTDMVSDAALLGHSTDEKLQMEESNAILKEVAHEEDKATRQSDELEVRLVDSMEPLHDAAPSGDSSELKQCTASTKQNLHTEELNAWVPLAATEDGSKAATATESVENVEVTDKDDPVEGKVQEAAAVENLGLNPEEDQQKKSSAPGAHLEDSSVSLKDAERHEHHPILTIDYVMSNVDDRPEEARDINMQEQVADITRDSTKGPDGTPEASSNDPEFVAPADAKKPVKAPFLETTSESDSAPEQTVMEESGDAVQFDISGKDDSPHVDQKTETTVDKVTVDSSNREEPLLEATRKEPAIHESHPNFEKEADDTGAETVIPALDSCELSCAHEMKVSSESQTDSQNDNICLDSLRTDVEASETDECTEMLKEAAVDATGANSAEDGGVRAPETCECNVSRNDAPVHATGLHSAEDEADNPKDVGALTEVKASEEVFSASATPGSLKDCDEKRLAEENQRLNELLQKLLPSGNDQMGVITDLSE</sequence>
<dbReference type="EMBL" id="GBRH01179267">
    <property type="protein sequence ID" value="JAE18629.1"/>
    <property type="molecule type" value="Transcribed_RNA"/>
</dbReference>
<feature type="region of interest" description="Disordered" evidence="1">
    <location>
        <begin position="115"/>
        <end position="334"/>
    </location>
</feature>
<accession>A0A0A9G5B3</accession>
<feature type="compositionally biased region" description="Polar residues" evidence="1">
    <location>
        <begin position="254"/>
        <end position="264"/>
    </location>
</feature>
<feature type="compositionally biased region" description="Basic and acidic residues" evidence="1">
    <location>
        <begin position="178"/>
        <end position="187"/>
    </location>
</feature>